<name>A0ACC1J8I7_9FUNG</name>
<dbReference type="Proteomes" id="UP001150603">
    <property type="component" value="Unassembled WGS sequence"/>
</dbReference>
<proteinExistence type="predicted"/>
<evidence type="ECO:0000313" key="1">
    <source>
        <dbReference type="EMBL" id="KAJ1941723.1"/>
    </source>
</evidence>
<dbReference type="EMBL" id="JANBPW010002178">
    <property type="protein sequence ID" value="KAJ1941723.1"/>
    <property type="molecule type" value="Genomic_DNA"/>
</dbReference>
<gene>
    <name evidence="1" type="ORF">FBU59_003417</name>
</gene>
<reference evidence="1" key="1">
    <citation type="submission" date="2022-07" db="EMBL/GenBank/DDBJ databases">
        <title>Phylogenomic reconstructions and comparative analyses of Kickxellomycotina fungi.</title>
        <authorList>
            <person name="Reynolds N.K."/>
            <person name="Stajich J.E."/>
            <person name="Barry K."/>
            <person name="Grigoriev I.V."/>
            <person name="Crous P."/>
            <person name="Smith M.E."/>
        </authorList>
    </citation>
    <scope>NUCLEOTIDE SEQUENCE</scope>
    <source>
        <strain evidence="1">NRRL 5244</strain>
    </source>
</reference>
<sequence length="407" mass="46512">MHPVLTISLIVGNIFDFAARDIGEYESDDTISAVLVKHRLTAVCRLWRAILAQRTFADLYFYIERSPYYKIVEDDVEYDKSNMRSMVEIADGRFLLQTNMDFVSANIRPRSITIELEDGSMISSNAIDYLTTEIFGKNVWPSVRELYISIGNPNTLDFADRVDYRPLESMVQAVLSQSPDIVTFGMHSEDWSDLLLNAQKALGTSASNITKLDMYTDGCNFTELELPALTDMTVRCYGEFVSSMIPVYDASKIQRLRLLHIPPRDFIREFERTASQGVVSFSQLEELDIEFICSTDDLTPINRGSSAVRFVFPKLRYLGIKTQALSKLDLFWMFKDAPLEYLSLKEDINFCRQLDMAKFPSLVSVSIKCSPFTSPLERSIVECNFIRPHSNLRHLSIGYMSKEKLKA</sequence>
<comment type="caution">
    <text evidence="1">The sequence shown here is derived from an EMBL/GenBank/DDBJ whole genome shotgun (WGS) entry which is preliminary data.</text>
</comment>
<evidence type="ECO:0000313" key="2">
    <source>
        <dbReference type="Proteomes" id="UP001150603"/>
    </source>
</evidence>
<accession>A0ACC1J8I7</accession>
<protein>
    <submittedName>
        <fullName evidence="1">Uncharacterized protein</fullName>
    </submittedName>
</protein>
<keyword evidence="2" id="KW-1185">Reference proteome</keyword>
<organism evidence="1 2">
    <name type="scientific">Linderina macrospora</name>
    <dbReference type="NCBI Taxonomy" id="4868"/>
    <lineage>
        <taxon>Eukaryota</taxon>
        <taxon>Fungi</taxon>
        <taxon>Fungi incertae sedis</taxon>
        <taxon>Zoopagomycota</taxon>
        <taxon>Kickxellomycotina</taxon>
        <taxon>Kickxellomycetes</taxon>
        <taxon>Kickxellales</taxon>
        <taxon>Kickxellaceae</taxon>
        <taxon>Linderina</taxon>
    </lineage>
</organism>
<feature type="non-terminal residue" evidence="1">
    <location>
        <position position="407"/>
    </location>
</feature>